<dbReference type="Proteomes" id="UP000053144">
    <property type="component" value="Chromosome 3"/>
</dbReference>
<accession>A0A0L9U911</accession>
<reference evidence="3" key="1">
    <citation type="journal article" date="2015" name="Proc. Natl. Acad. Sci. U.S.A.">
        <title>Genome sequencing of adzuki bean (Vigna angularis) provides insight into high starch and low fat accumulation and domestication.</title>
        <authorList>
            <person name="Yang K."/>
            <person name="Tian Z."/>
            <person name="Chen C."/>
            <person name="Luo L."/>
            <person name="Zhao B."/>
            <person name="Wang Z."/>
            <person name="Yu L."/>
            <person name="Li Y."/>
            <person name="Sun Y."/>
            <person name="Li W."/>
            <person name="Chen Y."/>
            <person name="Li Y."/>
            <person name="Zhang Y."/>
            <person name="Ai D."/>
            <person name="Zhao J."/>
            <person name="Shang C."/>
            <person name="Ma Y."/>
            <person name="Wu B."/>
            <person name="Wang M."/>
            <person name="Gao L."/>
            <person name="Sun D."/>
            <person name="Zhang P."/>
            <person name="Guo F."/>
            <person name="Wang W."/>
            <person name="Li Y."/>
            <person name="Wang J."/>
            <person name="Varshney R.K."/>
            <person name="Wang J."/>
            <person name="Ling H.Q."/>
            <person name="Wan P."/>
        </authorList>
    </citation>
    <scope>NUCLEOTIDE SEQUENCE</scope>
    <source>
        <strain evidence="3">cv. Jingnong 6</strain>
    </source>
</reference>
<gene>
    <name evidence="2" type="ORF">LR48_Vigan03g258300</name>
</gene>
<dbReference type="EMBL" id="CM003373">
    <property type="protein sequence ID" value="KOM39201.1"/>
    <property type="molecule type" value="Genomic_DNA"/>
</dbReference>
<sequence length="100" mass="11227">MCQGRISENQIVEDRYEQLSGRSALTLLLLSKDSHRFFFRSSLKHHFHSSGVKGFRLNRSVCEAELVSSPLHSAVRFPGRATSDHHSGTISTLPVSRAFD</sequence>
<dbReference type="AlphaFoldDB" id="A0A0L9U911"/>
<proteinExistence type="predicted"/>
<evidence type="ECO:0000313" key="2">
    <source>
        <dbReference type="EMBL" id="KOM39201.1"/>
    </source>
</evidence>
<organism evidence="2 3">
    <name type="scientific">Phaseolus angularis</name>
    <name type="common">Azuki bean</name>
    <name type="synonym">Vigna angularis</name>
    <dbReference type="NCBI Taxonomy" id="3914"/>
    <lineage>
        <taxon>Eukaryota</taxon>
        <taxon>Viridiplantae</taxon>
        <taxon>Streptophyta</taxon>
        <taxon>Embryophyta</taxon>
        <taxon>Tracheophyta</taxon>
        <taxon>Spermatophyta</taxon>
        <taxon>Magnoliopsida</taxon>
        <taxon>eudicotyledons</taxon>
        <taxon>Gunneridae</taxon>
        <taxon>Pentapetalae</taxon>
        <taxon>rosids</taxon>
        <taxon>fabids</taxon>
        <taxon>Fabales</taxon>
        <taxon>Fabaceae</taxon>
        <taxon>Papilionoideae</taxon>
        <taxon>50 kb inversion clade</taxon>
        <taxon>NPAAA clade</taxon>
        <taxon>indigoferoid/millettioid clade</taxon>
        <taxon>Phaseoleae</taxon>
        <taxon>Vigna</taxon>
    </lineage>
</organism>
<protein>
    <submittedName>
        <fullName evidence="2">Uncharacterized protein</fullName>
    </submittedName>
</protein>
<name>A0A0L9U911_PHAAN</name>
<evidence type="ECO:0000313" key="3">
    <source>
        <dbReference type="Proteomes" id="UP000053144"/>
    </source>
</evidence>
<feature type="region of interest" description="Disordered" evidence="1">
    <location>
        <begin position="79"/>
        <end position="100"/>
    </location>
</feature>
<dbReference type="Gramene" id="KOM39201">
    <property type="protein sequence ID" value="KOM39201"/>
    <property type="gene ID" value="LR48_Vigan03g258300"/>
</dbReference>
<evidence type="ECO:0000256" key="1">
    <source>
        <dbReference type="SAM" id="MobiDB-lite"/>
    </source>
</evidence>